<reference evidence="2" key="1">
    <citation type="submission" date="2019-03" db="EMBL/GenBank/DDBJ databases">
        <title>Weissella sp. 26KH-42 Genome sequencing.</title>
        <authorList>
            <person name="Heo J."/>
            <person name="Kim S.-J."/>
            <person name="Kim J.-S."/>
            <person name="Hong S.-B."/>
            <person name="Kwon S.-W."/>
        </authorList>
    </citation>
    <scope>NUCLEOTIDE SEQUENCE [LARGE SCALE GENOMIC DNA]</scope>
    <source>
        <strain evidence="2">26KH-42</strain>
    </source>
</reference>
<dbReference type="SUPFAM" id="SSF160713">
    <property type="entry name" value="YqaI-like"/>
    <property type="match status" value="1"/>
</dbReference>
<dbReference type="RefSeq" id="WP_133364024.1">
    <property type="nucleotide sequence ID" value="NZ_CP037940.1"/>
</dbReference>
<protein>
    <submittedName>
        <fullName evidence="1">Uncharacterized protein</fullName>
    </submittedName>
</protein>
<proteinExistence type="predicted"/>
<evidence type="ECO:0000313" key="2">
    <source>
        <dbReference type="Proteomes" id="UP000292886"/>
    </source>
</evidence>
<gene>
    <name evidence="1" type="ORF">EQG49_11070</name>
</gene>
<organism evidence="1 2">
    <name type="scientific">Periweissella cryptocerci</name>
    <dbReference type="NCBI Taxonomy" id="2506420"/>
    <lineage>
        <taxon>Bacteria</taxon>
        <taxon>Bacillati</taxon>
        <taxon>Bacillota</taxon>
        <taxon>Bacilli</taxon>
        <taxon>Lactobacillales</taxon>
        <taxon>Lactobacillaceae</taxon>
        <taxon>Periweissella</taxon>
    </lineage>
</organism>
<name>A0A4P6YW34_9LACO</name>
<dbReference type="AlphaFoldDB" id="A0A4P6YW34"/>
<keyword evidence="2" id="KW-1185">Reference proteome</keyword>
<sequence length="94" mass="10844">MTVKEKLPVTNWDTVLEKLSVYWAPTMLLEELRDWAGHELDSNEVYYFADNNEIVAEDDLVDYLNDFGLDPANATEALEMASEEQLIIKEIKGY</sequence>
<dbReference type="KEGG" id="wei:EQG49_11070"/>
<dbReference type="Proteomes" id="UP000292886">
    <property type="component" value="Chromosome"/>
</dbReference>
<evidence type="ECO:0000313" key="1">
    <source>
        <dbReference type="EMBL" id="QBO36947.1"/>
    </source>
</evidence>
<dbReference type="InterPro" id="IPR023118">
    <property type="entry name" value="YqaI_dom_sf"/>
</dbReference>
<dbReference type="EMBL" id="CP037940">
    <property type="protein sequence ID" value="QBO36947.1"/>
    <property type="molecule type" value="Genomic_DNA"/>
</dbReference>
<accession>A0A4P6YW34</accession>